<dbReference type="AlphaFoldDB" id="A0A9R0JP75"/>
<dbReference type="InterPro" id="IPR007650">
    <property type="entry name" value="Zf-FLZ_dom"/>
</dbReference>
<name>A0A9R0JP75_SPIOL</name>
<evidence type="ECO:0000256" key="4">
    <source>
        <dbReference type="PROSITE-ProRule" id="PRU01131"/>
    </source>
</evidence>
<keyword evidence="3" id="KW-0863">Zinc-finger</keyword>
<dbReference type="PANTHER" id="PTHR46057">
    <property type="entry name" value="FCS-LIKE ZINC FINGER 1-RELATED"/>
    <property type="match status" value="1"/>
</dbReference>
<dbReference type="Proteomes" id="UP000813463">
    <property type="component" value="Chromosome 6"/>
</dbReference>
<keyword evidence="7" id="KW-1185">Reference proteome</keyword>
<feature type="region of interest" description="Disordered" evidence="5">
    <location>
        <begin position="144"/>
        <end position="191"/>
    </location>
</feature>
<protein>
    <submittedName>
        <fullName evidence="8">FCS-Like Zinc finger 1</fullName>
    </submittedName>
</protein>
<dbReference type="KEGG" id="soe:110781743"/>
<feature type="zinc finger region" description="FLZ-type" evidence="4">
    <location>
        <begin position="105"/>
        <end position="149"/>
    </location>
</feature>
<dbReference type="GO" id="GO:0008270">
    <property type="term" value="F:zinc ion binding"/>
    <property type="evidence" value="ECO:0007669"/>
    <property type="project" value="UniProtKB-KW"/>
</dbReference>
<dbReference type="RefSeq" id="XP_021841485.2">
    <property type="nucleotide sequence ID" value="XM_021985793.2"/>
</dbReference>
<organism evidence="7 8">
    <name type="scientific">Spinacia oleracea</name>
    <name type="common">Spinach</name>
    <dbReference type="NCBI Taxonomy" id="3562"/>
    <lineage>
        <taxon>Eukaryota</taxon>
        <taxon>Viridiplantae</taxon>
        <taxon>Streptophyta</taxon>
        <taxon>Embryophyta</taxon>
        <taxon>Tracheophyta</taxon>
        <taxon>Spermatophyta</taxon>
        <taxon>Magnoliopsida</taxon>
        <taxon>eudicotyledons</taxon>
        <taxon>Gunneridae</taxon>
        <taxon>Pentapetalae</taxon>
        <taxon>Caryophyllales</taxon>
        <taxon>Chenopodiaceae</taxon>
        <taxon>Chenopodioideae</taxon>
        <taxon>Anserineae</taxon>
        <taxon>Spinacia</taxon>
    </lineage>
</organism>
<dbReference type="PANTHER" id="PTHR46057:SF9">
    <property type="entry name" value="FCS-LIKE ZINC FINGER 1"/>
    <property type="match status" value="1"/>
</dbReference>
<evidence type="ECO:0000256" key="5">
    <source>
        <dbReference type="SAM" id="MobiDB-lite"/>
    </source>
</evidence>
<gene>
    <name evidence="8" type="primary">LOC110781743</name>
</gene>
<sequence>MESSATSSIRRPFFRGGEDDGLASIAGFSGNNHPNTTNNNNHGYPVNHHQNQPFTCYNGDGGGGIMMRRRNSLRNITSLSPVSSPTRSVSARLFDARFEELHSPHFLESCHLCKKPLGGNRDIFLYRGDTPFCSEECRQEQIDIDESKEKNRKMKALRSKKEANKSSSANSSSSPSKTPSYPFRTGTVVAA</sequence>
<evidence type="ECO:0000313" key="7">
    <source>
        <dbReference type="Proteomes" id="UP000813463"/>
    </source>
</evidence>
<dbReference type="Pfam" id="PF04570">
    <property type="entry name" value="zf-FLZ"/>
    <property type="match status" value="1"/>
</dbReference>
<evidence type="ECO:0000313" key="8">
    <source>
        <dbReference type="RefSeq" id="XP_021841485.2"/>
    </source>
</evidence>
<evidence type="ECO:0000259" key="6">
    <source>
        <dbReference type="PROSITE" id="PS51795"/>
    </source>
</evidence>
<reference evidence="8" key="2">
    <citation type="submission" date="2025-08" db="UniProtKB">
        <authorList>
            <consortium name="RefSeq"/>
        </authorList>
    </citation>
    <scope>IDENTIFICATION</scope>
    <source>
        <tissue evidence="8">Leaf</tissue>
    </source>
</reference>
<feature type="compositionally biased region" description="Low complexity" evidence="5">
    <location>
        <begin position="165"/>
        <end position="180"/>
    </location>
</feature>
<evidence type="ECO:0000256" key="1">
    <source>
        <dbReference type="ARBA" id="ARBA00009374"/>
    </source>
</evidence>
<dbReference type="GeneID" id="110781743"/>
<reference evidence="7" key="1">
    <citation type="journal article" date="2021" name="Nat. Commun.">
        <title>Genomic analyses provide insights into spinach domestication and the genetic basis of agronomic traits.</title>
        <authorList>
            <person name="Cai X."/>
            <person name="Sun X."/>
            <person name="Xu C."/>
            <person name="Sun H."/>
            <person name="Wang X."/>
            <person name="Ge C."/>
            <person name="Zhang Z."/>
            <person name="Wang Q."/>
            <person name="Fei Z."/>
            <person name="Jiao C."/>
            <person name="Wang Q."/>
        </authorList>
    </citation>
    <scope>NUCLEOTIDE SEQUENCE [LARGE SCALE GENOMIC DNA]</scope>
    <source>
        <strain evidence="7">cv. Varoflay</strain>
    </source>
</reference>
<accession>A0A9R0JP75</accession>
<feature type="domain" description="FLZ-type" evidence="6">
    <location>
        <begin position="105"/>
        <end position="149"/>
    </location>
</feature>
<keyword evidence="2" id="KW-0479">Metal-binding</keyword>
<evidence type="ECO:0000256" key="3">
    <source>
        <dbReference type="ARBA" id="ARBA00022771"/>
    </source>
</evidence>
<comment type="similarity">
    <text evidence="1">Belongs to the FLZ family.</text>
</comment>
<dbReference type="InterPro" id="IPR044533">
    <property type="entry name" value="FLZ1/2/3"/>
</dbReference>
<dbReference type="PROSITE" id="PS51795">
    <property type="entry name" value="ZF_FLZ"/>
    <property type="match status" value="1"/>
</dbReference>
<keyword evidence="3" id="KW-0862">Zinc</keyword>
<proteinExistence type="inferred from homology"/>
<evidence type="ECO:0000256" key="2">
    <source>
        <dbReference type="ARBA" id="ARBA00022723"/>
    </source>
</evidence>